<protein>
    <submittedName>
        <fullName evidence="1">Uncharacterized protein</fullName>
    </submittedName>
</protein>
<reference evidence="1" key="1">
    <citation type="submission" date="2018-05" db="EMBL/GenBank/DDBJ databases">
        <authorList>
            <person name="Lanie J.A."/>
            <person name="Ng W.-L."/>
            <person name="Kazmierczak K.M."/>
            <person name="Andrzejewski T.M."/>
            <person name="Davidsen T.M."/>
            <person name="Wayne K.J."/>
            <person name="Tettelin H."/>
            <person name="Glass J.I."/>
            <person name="Rusch D."/>
            <person name="Podicherti R."/>
            <person name="Tsui H.-C.T."/>
            <person name="Winkler M.E."/>
        </authorList>
    </citation>
    <scope>NUCLEOTIDE SEQUENCE</scope>
</reference>
<accession>A0A382VJU8</accession>
<gene>
    <name evidence="1" type="ORF">METZ01_LOCUS399656</name>
</gene>
<proteinExistence type="predicted"/>
<name>A0A382VJU8_9ZZZZ</name>
<organism evidence="1">
    <name type="scientific">marine metagenome</name>
    <dbReference type="NCBI Taxonomy" id="408172"/>
    <lineage>
        <taxon>unclassified sequences</taxon>
        <taxon>metagenomes</taxon>
        <taxon>ecological metagenomes</taxon>
    </lineage>
</organism>
<feature type="non-terminal residue" evidence="1">
    <location>
        <position position="284"/>
    </location>
</feature>
<feature type="non-terminal residue" evidence="1">
    <location>
        <position position="1"/>
    </location>
</feature>
<dbReference type="EMBL" id="UINC01152560">
    <property type="protein sequence ID" value="SVD46802.1"/>
    <property type="molecule type" value="Genomic_DNA"/>
</dbReference>
<sequence length="284" mass="27563">LAAAQLSAKTAVTPLLLVQADVVPTSVAAAIVGKAATLTDIRVVGGLTAIPATVAQSADDSATKAAPTVTISGNTVGSNAVTVSYSTKMDSCSTAADYKLNNAALATATNVAASLANAGAPFAGEAVTYTFSAAGKNVYKVGNKVRISAQTAATNITTDLTYGTQVASADEVFYHMGTPAGSPGVTMSVLGGFGATSAAHAVGPPAHADLGLVAATQTTTCIIYLNAPLVAGDVFSAVGATGFAAPNVAATAASSTTAAVSNAVAANKPTVTGTCYTGAVDSII</sequence>
<dbReference type="AlphaFoldDB" id="A0A382VJU8"/>
<evidence type="ECO:0000313" key="1">
    <source>
        <dbReference type="EMBL" id="SVD46802.1"/>
    </source>
</evidence>